<dbReference type="Gene3D" id="3.30.70.270">
    <property type="match status" value="1"/>
</dbReference>
<feature type="transmembrane region" description="Helical" evidence="1">
    <location>
        <begin position="184"/>
        <end position="202"/>
    </location>
</feature>
<feature type="domain" description="PAC" evidence="4">
    <location>
        <begin position="390"/>
        <end position="442"/>
    </location>
</feature>
<evidence type="ECO:0000313" key="6">
    <source>
        <dbReference type="EMBL" id="ERT07933.1"/>
    </source>
</evidence>
<feature type="transmembrane region" description="Helical" evidence="1">
    <location>
        <begin position="40"/>
        <end position="60"/>
    </location>
</feature>
<feature type="transmembrane region" description="Helical" evidence="1">
    <location>
        <begin position="72"/>
        <end position="89"/>
    </location>
</feature>
<dbReference type="InterPro" id="IPR029787">
    <property type="entry name" value="Nucleotide_cyclase"/>
</dbReference>
<dbReference type="Gene3D" id="3.30.450.20">
    <property type="entry name" value="PAS domain"/>
    <property type="match status" value="1"/>
</dbReference>
<keyword evidence="1" id="KW-1133">Transmembrane helix</keyword>
<dbReference type="Pfam" id="PF00990">
    <property type="entry name" value="GGDEF"/>
    <property type="match status" value="1"/>
</dbReference>
<protein>
    <submittedName>
        <fullName evidence="6">Diguanylate cyclase domain protein</fullName>
    </submittedName>
</protein>
<evidence type="ECO:0000313" key="7">
    <source>
        <dbReference type="Proteomes" id="UP000017127"/>
    </source>
</evidence>
<dbReference type="PROSITE" id="PS50887">
    <property type="entry name" value="GGDEF"/>
    <property type="match status" value="1"/>
</dbReference>
<dbReference type="NCBIfam" id="TIGR00229">
    <property type="entry name" value="sensory_box"/>
    <property type="match status" value="1"/>
</dbReference>
<dbReference type="Pfam" id="PF08448">
    <property type="entry name" value="PAS_4"/>
    <property type="match status" value="1"/>
</dbReference>
<dbReference type="SMART" id="SM00065">
    <property type="entry name" value="GAF"/>
    <property type="match status" value="1"/>
</dbReference>
<dbReference type="PROSITE" id="PS50046">
    <property type="entry name" value="PHYTOCHROME_2"/>
    <property type="match status" value="1"/>
</dbReference>
<evidence type="ECO:0000259" key="3">
    <source>
        <dbReference type="PROSITE" id="PS50112"/>
    </source>
</evidence>
<evidence type="ECO:0000259" key="2">
    <source>
        <dbReference type="PROSITE" id="PS50046"/>
    </source>
</evidence>
<dbReference type="GO" id="GO:0005886">
    <property type="term" value="C:plasma membrane"/>
    <property type="evidence" value="ECO:0007669"/>
    <property type="project" value="TreeGrafter"/>
</dbReference>
<accession>U7QJ83</accession>
<sequence length="802" mass="92248">MNWSIPSIVTIWVGGVGLLALVNFLFNFPLFSGELLPTSLSLHPSIFLSFILFSIVLKWLQNRQQRQRFKSIAQLCSVLIIGIGFFTFSEEARNWNLYFEPGLIQDHPSLFILRVSSFIFEQSSFVLISLATVLLLLIHKTPTRIQVAQTIIGLVLAIETTNLITFLFSVPFSDLGIVFSNRGIPLKTISFIILCFGLLWIYPHRGLMRTFTHRSMFTVRPYPLFIGIIFLVFFNIIKLDLPQDLQQEKAFLLGSKIILEISVILGLFYWTNNRLYAVNLRHQRSKQQLQYTRQTLENRVNECQSYQQKIAVLQQQEQDFRALVENSPDIISRIDRQYRFRYVNPQVERETGIKTSDWIGKTELELGFSEEIVTPWHQVIQQVFETGKQQLYESKFPAADGTFKYWQCRIVPEFNAQGMVESVLTASREITHKKIAEDALYQCVQHEKLLAEINDRIRQSLELDQILVTAVTEVQEILQADRVLIYRFNPDWSGTIITESVVPGFDSILDKSCTDSYLLQTRGEAFRQGNIQVVNDIYTANLTPCHQELLTQLQIRASLLLPICIFPPNSQQEVNSQTVWGLLGINSCVEPRDWQTQDIEFLKRLTGQLAITVQQSALYERLQNVNQELSYLAHYDQLTQIANRRYFDEYFEQEWHRLKREQAPLSLILCDVDYFKYYNDTYGHLAGDRCLVQVAEAISRGVKRPADLVARYGGEEFVVILPNTNTEGAVEVVRCIQNEIQALNIPHSTSLNAKQITLSFGIACVYPSLSSSRYNLIDQADKALYQAKEAGRNGYAMIEIES</sequence>
<feature type="domain" description="GGDEF" evidence="5">
    <location>
        <begin position="663"/>
        <end position="800"/>
    </location>
</feature>
<keyword evidence="7" id="KW-1185">Reference proteome</keyword>
<dbReference type="InterPro" id="IPR035965">
    <property type="entry name" value="PAS-like_dom_sf"/>
</dbReference>
<keyword evidence="1" id="KW-0812">Transmembrane</keyword>
<feature type="domain" description="Phytochrome chromophore attachment site" evidence="2">
    <location>
        <begin position="462"/>
        <end position="608"/>
    </location>
</feature>
<dbReference type="PANTHER" id="PTHR45138">
    <property type="entry name" value="REGULATORY COMPONENTS OF SENSORY TRANSDUCTION SYSTEM"/>
    <property type="match status" value="1"/>
</dbReference>
<comment type="caution">
    <text evidence="6">The sequence shown here is derived from an EMBL/GenBank/DDBJ whole genome shotgun (WGS) entry which is preliminary data.</text>
</comment>
<dbReference type="GO" id="GO:1902201">
    <property type="term" value="P:negative regulation of bacterial-type flagellum-dependent cell motility"/>
    <property type="evidence" value="ECO:0007669"/>
    <property type="project" value="TreeGrafter"/>
</dbReference>
<dbReference type="SMART" id="SM00091">
    <property type="entry name" value="PAS"/>
    <property type="match status" value="1"/>
</dbReference>
<dbReference type="InterPro" id="IPR000160">
    <property type="entry name" value="GGDEF_dom"/>
</dbReference>
<dbReference type="SMART" id="SM00267">
    <property type="entry name" value="GGDEF"/>
    <property type="match status" value="1"/>
</dbReference>
<dbReference type="InterPro" id="IPR050469">
    <property type="entry name" value="Diguanylate_Cyclase"/>
</dbReference>
<dbReference type="InterPro" id="IPR003018">
    <property type="entry name" value="GAF"/>
</dbReference>
<dbReference type="InterPro" id="IPR013656">
    <property type="entry name" value="PAS_4"/>
</dbReference>
<evidence type="ECO:0000259" key="4">
    <source>
        <dbReference type="PROSITE" id="PS50113"/>
    </source>
</evidence>
<dbReference type="InterPro" id="IPR029016">
    <property type="entry name" value="GAF-like_dom_sf"/>
</dbReference>
<dbReference type="PROSITE" id="PS50112">
    <property type="entry name" value="PAS"/>
    <property type="match status" value="1"/>
</dbReference>
<dbReference type="Proteomes" id="UP000017127">
    <property type="component" value="Unassembled WGS sequence"/>
</dbReference>
<name>U7QJ83_9CYAN</name>
<evidence type="ECO:0000256" key="1">
    <source>
        <dbReference type="SAM" id="Phobius"/>
    </source>
</evidence>
<dbReference type="PANTHER" id="PTHR45138:SF9">
    <property type="entry name" value="DIGUANYLATE CYCLASE DGCM-RELATED"/>
    <property type="match status" value="1"/>
</dbReference>
<feature type="transmembrane region" description="Helical" evidence="1">
    <location>
        <begin position="150"/>
        <end position="172"/>
    </location>
</feature>
<organism evidence="6 7">
    <name type="scientific">Lyngbya aestuarii BL J</name>
    <dbReference type="NCBI Taxonomy" id="1348334"/>
    <lineage>
        <taxon>Bacteria</taxon>
        <taxon>Bacillati</taxon>
        <taxon>Cyanobacteriota</taxon>
        <taxon>Cyanophyceae</taxon>
        <taxon>Oscillatoriophycideae</taxon>
        <taxon>Oscillatoriales</taxon>
        <taxon>Microcoleaceae</taxon>
        <taxon>Lyngbya</taxon>
    </lineage>
</organism>
<dbReference type="AlphaFoldDB" id="U7QJ83"/>
<feature type="transmembrane region" description="Helical" evidence="1">
    <location>
        <begin position="7"/>
        <end position="28"/>
    </location>
</feature>
<reference evidence="6 7" key="1">
    <citation type="journal article" date="2013" name="Front. Microbiol.">
        <title>Comparative genomic analyses of the cyanobacterium, Lyngbya aestuarii BL J, a powerful hydrogen producer.</title>
        <authorList>
            <person name="Kothari A."/>
            <person name="Vaughn M."/>
            <person name="Garcia-Pichel F."/>
        </authorList>
    </citation>
    <scope>NUCLEOTIDE SEQUENCE [LARGE SCALE GENOMIC DNA]</scope>
    <source>
        <strain evidence="6 7">BL J</strain>
    </source>
</reference>
<dbReference type="CDD" id="cd00130">
    <property type="entry name" value="PAS"/>
    <property type="match status" value="1"/>
</dbReference>
<dbReference type="NCBIfam" id="TIGR00254">
    <property type="entry name" value="GGDEF"/>
    <property type="match status" value="1"/>
</dbReference>
<dbReference type="PATRIC" id="fig|1348334.3.peg.1995"/>
<feature type="transmembrane region" description="Helical" evidence="1">
    <location>
        <begin position="109"/>
        <end position="138"/>
    </location>
</feature>
<dbReference type="InterPro" id="IPR016132">
    <property type="entry name" value="Phyto_chromo_attachment"/>
</dbReference>
<dbReference type="FunFam" id="3.30.70.270:FF:000001">
    <property type="entry name" value="Diguanylate cyclase domain protein"/>
    <property type="match status" value="1"/>
</dbReference>
<feature type="transmembrane region" description="Helical" evidence="1">
    <location>
        <begin position="222"/>
        <end position="239"/>
    </location>
</feature>
<dbReference type="SUPFAM" id="SSF55781">
    <property type="entry name" value="GAF domain-like"/>
    <property type="match status" value="1"/>
</dbReference>
<dbReference type="InterPro" id="IPR000700">
    <property type="entry name" value="PAS-assoc_C"/>
</dbReference>
<dbReference type="Pfam" id="PF01590">
    <property type="entry name" value="GAF"/>
    <property type="match status" value="1"/>
</dbReference>
<dbReference type="PROSITE" id="PS50113">
    <property type="entry name" value="PAC"/>
    <property type="match status" value="1"/>
</dbReference>
<dbReference type="SUPFAM" id="SSF55785">
    <property type="entry name" value="PYP-like sensor domain (PAS domain)"/>
    <property type="match status" value="1"/>
</dbReference>
<dbReference type="InterPro" id="IPR000014">
    <property type="entry name" value="PAS"/>
</dbReference>
<dbReference type="GO" id="GO:0052621">
    <property type="term" value="F:diguanylate cyclase activity"/>
    <property type="evidence" value="ECO:0007669"/>
    <property type="project" value="TreeGrafter"/>
</dbReference>
<evidence type="ECO:0000259" key="5">
    <source>
        <dbReference type="PROSITE" id="PS50887"/>
    </source>
</evidence>
<dbReference type="Gene3D" id="3.30.450.40">
    <property type="match status" value="1"/>
</dbReference>
<proteinExistence type="predicted"/>
<keyword evidence="1" id="KW-0472">Membrane</keyword>
<dbReference type="CDD" id="cd01949">
    <property type="entry name" value="GGDEF"/>
    <property type="match status" value="1"/>
</dbReference>
<dbReference type="SUPFAM" id="SSF55073">
    <property type="entry name" value="Nucleotide cyclase"/>
    <property type="match status" value="1"/>
</dbReference>
<dbReference type="InterPro" id="IPR043128">
    <property type="entry name" value="Rev_trsase/Diguanyl_cyclase"/>
</dbReference>
<dbReference type="EMBL" id="AUZM01000016">
    <property type="protein sequence ID" value="ERT07933.1"/>
    <property type="molecule type" value="Genomic_DNA"/>
</dbReference>
<gene>
    <name evidence="6" type="ORF">M595_2050</name>
</gene>
<feature type="domain" description="PAS" evidence="3">
    <location>
        <begin position="316"/>
        <end position="387"/>
    </location>
</feature>
<dbReference type="GO" id="GO:0043709">
    <property type="term" value="P:cell adhesion involved in single-species biofilm formation"/>
    <property type="evidence" value="ECO:0007669"/>
    <property type="project" value="TreeGrafter"/>
</dbReference>